<dbReference type="EMBL" id="LR797162">
    <property type="protein sequence ID" value="CAB4191006.1"/>
    <property type="molecule type" value="Genomic_DNA"/>
</dbReference>
<dbReference type="EMBL" id="LR796997">
    <property type="protein sequence ID" value="CAB4179996.1"/>
    <property type="molecule type" value="Genomic_DNA"/>
</dbReference>
<proteinExistence type="predicted"/>
<protein>
    <submittedName>
        <fullName evidence="1">Uncharacterized protein</fullName>
    </submittedName>
</protein>
<sequence length="152" mass="16788">MAAAVMIAALLAPTAMPVSPPPVSVSVDDPAQTGVRASAYTGKYYRASQENFRKCVGQREGRFQYWGTGSMGYYEGTYQMTDALFTGAAWMIGKELKATYPNWKVIRAQLLDTPGHKWGRFWQDAAFYTVLNWRGDGVGASHWAGGRYGCKL</sequence>
<gene>
    <name evidence="1" type="ORF">UFOVP1046_2</name>
    <name evidence="2" type="ORF">UFOVP1214_12</name>
</gene>
<accession>A0A6J5QC92</accession>
<evidence type="ECO:0000313" key="1">
    <source>
        <dbReference type="EMBL" id="CAB4179996.1"/>
    </source>
</evidence>
<organism evidence="1">
    <name type="scientific">uncultured Caudovirales phage</name>
    <dbReference type="NCBI Taxonomy" id="2100421"/>
    <lineage>
        <taxon>Viruses</taxon>
        <taxon>Duplodnaviria</taxon>
        <taxon>Heunggongvirae</taxon>
        <taxon>Uroviricota</taxon>
        <taxon>Caudoviricetes</taxon>
        <taxon>Peduoviridae</taxon>
        <taxon>Maltschvirus</taxon>
        <taxon>Maltschvirus maltsch</taxon>
    </lineage>
</organism>
<name>A0A6J5QC92_9CAUD</name>
<evidence type="ECO:0000313" key="2">
    <source>
        <dbReference type="EMBL" id="CAB4191006.1"/>
    </source>
</evidence>
<reference evidence="1" key="1">
    <citation type="submission" date="2020-05" db="EMBL/GenBank/DDBJ databases">
        <authorList>
            <person name="Chiriac C."/>
            <person name="Salcher M."/>
            <person name="Ghai R."/>
            <person name="Kavagutti S V."/>
        </authorList>
    </citation>
    <scope>NUCLEOTIDE SEQUENCE</scope>
</reference>